<feature type="region of interest" description="Disordered" evidence="1">
    <location>
        <begin position="149"/>
        <end position="169"/>
    </location>
</feature>
<name>A0A4Z2GXM2_9TELE</name>
<dbReference type="EMBL" id="SRLO01000395">
    <property type="protein sequence ID" value="TNN57855.1"/>
    <property type="molecule type" value="Genomic_DNA"/>
</dbReference>
<comment type="caution">
    <text evidence="2">The sequence shown here is derived from an EMBL/GenBank/DDBJ whole genome shotgun (WGS) entry which is preliminary data.</text>
</comment>
<evidence type="ECO:0000313" key="3">
    <source>
        <dbReference type="Proteomes" id="UP000314294"/>
    </source>
</evidence>
<accession>A0A4Z2GXM2</accession>
<dbReference type="InterPro" id="IPR011049">
    <property type="entry name" value="Serralysin-like_metalloprot_C"/>
</dbReference>
<sequence>MEDEMSSQRLSDAMRLSEGIAPTCGVCSNSWMSSLPVCSAQLSVRRCDAPWPLWGRCTLSGGRCTLSLRRSTLSLGRSTLSLGRSTLSLGRSTLSLRRSTLSLGRSTLSLGRSTLSLGRSTLSLGRSTLSLGRSTLSGGRWRGPRLGQAALLGNAETRKPTSPTAPDTR</sequence>
<evidence type="ECO:0000256" key="1">
    <source>
        <dbReference type="SAM" id="MobiDB-lite"/>
    </source>
</evidence>
<dbReference type="SUPFAM" id="SSF101967">
    <property type="entry name" value="Adhesin YadA, collagen-binding domain"/>
    <property type="match status" value="1"/>
</dbReference>
<dbReference type="Proteomes" id="UP000314294">
    <property type="component" value="Unassembled WGS sequence"/>
</dbReference>
<gene>
    <name evidence="2" type="ORF">EYF80_031937</name>
</gene>
<dbReference type="AlphaFoldDB" id="A0A4Z2GXM2"/>
<reference evidence="2 3" key="1">
    <citation type="submission" date="2019-03" db="EMBL/GenBank/DDBJ databases">
        <title>First draft genome of Liparis tanakae, snailfish: a comprehensive survey of snailfish specific genes.</title>
        <authorList>
            <person name="Kim W."/>
            <person name="Song I."/>
            <person name="Jeong J.-H."/>
            <person name="Kim D."/>
            <person name="Kim S."/>
            <person name="Ryu S."/>
            <person name="Song J.Y."/>
            <person name="Lee S.K."/>
        </authorList>
    </citation>
    <scope>NUCLEOTIDE SEQUENCE [LARGE SCALE GENOMIC DNA]</scope>
    <source>
        <tissue evidence="2">Muscle</tissue>
    </source>
</reference>
<feature type="compositionally biased region" description="Polar residues" evidence="1">
    <location>
        <begin position="160"/>
        <end position="169"/>
    </location>
</feature>
<evidence type="ECO:0000313" key="2">
    <source>
        <dbReference type="EMBL" id="TNN57855.1"/>
    </source>
</evidence>
<proteinExistence type="predicted"/>
<protein>
    <submittedName>
        <fullName evidence="2">Uncharacterized protein</fullName>
    </submittedName>
</protein>
<keyword evidence="3" id="KW-1185">Reference proteome</keyword>
<organism evidence="2 3">
    <name type="scientific">Liparis tanakae</name>
    <name type="common">Tanaka's snailfish</name>
    <dbReference type="NCBI Taxonomy" id="230148"/>
    <lineage>
        <taxon>Eukaryota</taxon>
        <taxon>Metazoa</taxon>
        <taxon>Chordata</taxon>
        <taxon>Craniata</taxon>
        <taxon>Vertebrata</taxon>
        <taxon>Euteleostomi</taxon>
        <taxon>Actinopterygii</taxon>
        <taxon>Neopterygii</taxon>
        <taxon>Teleostei</taxon>
        <taxon>Neoteleostei</taxon>
        <taxon>Acanthomorphata</taxon>
        <taxon>Eupercaria</taxon>
        <taxon>Perciformes</taxon>
        <taxon>Cottioidei</taxon>
        <taxon>Cottales</taxon>
        <taxon>Liparidae</taxon>
        <taxon>Liparis</taxon>
    </lineage>
</organism>